<evidence type="ECO:0000313" key="2">
    <source>
        <dbReference type="EMBL" id="EXB51969.1"/>
    </source>
</evidence>
<evidence type="ECO:0000313" key="3">
    <source>
        <dbReference type="Proteomes" id="UP000030645"/>
    </source>
</evidence>
<organism evidence="2 3">
    <name type="scientific">Morus notabilis</name>
    <dbReference type="NCBI Taxonomy" id="981085"/>
    <lineage>
        <taxon>Eukaryota</taxon>
        <taxon>Viridiplantae</taxon>
        <taxon>Streptophyta</taxon>
        <taxon>Embryophyta</taxon>
        <taxon>Tracheophyta</taxon>
        <taxon>Spermatophyta</taxon>
        <taxon>Magnoliopsida</taxon>
        <taxon>eudicotyledons</taxon>
        <taxon>Gunneridae</taxon>
        <taxon>Pentapetalae</taxon>
        <taxon>rosids</taxon>
        <taxon>fabids</taxon>
        <taxon>Rosales</taxon>
        <taxon>Moraceae</taxon>
        <taxon>Moreae</taxon>
        <taxon>Morus</taxon>
    </lineage>
</organism>
<gene>
    <name evidence="2" type="ORF">L484_019746</name>
</gene>
<feature type="region of interest" description="Disordered" evidence="1">
    <location>
        <begin position="63"/>
        <end position="82"/>
    </location>
</feature>
<sequence length="116" mass="13431">MDSEDQEEIEEELILQDAATLLEMEKKGIDSQSKWQPRVQNARVSYQNVQLTGHGFFLEFSEEERRNPGNKDSMSSSVTLENRSEEMSAMGMNGLNNLFFQLTMEMLDGKNFREWA</sequence>
<dbReference type="Proteomes" id="UP000030645">
    <property type="component" value="Unassembled WGS sequence"/>
</dbReference>
<evidence type="ECO:0000256" key="1">
    <source>
        <dbReference type="SAM" id="MobiDB-lite"/>
    </source>
</evidence>
<feature type="compositionally biased region" description="Polar residues" evidence="1">
    <location>
        <begin position="70"/>
        <end position="81"/>
    </location>
</feature>
<dbReference type="EMBL" id="KE344058">
    <property type="protein sequence ID" value="EXB51969.1"/>
    <property type="molecule type" value="Genomic_DNA"/>
</dbReference>
<dbReference type="AlphaFoldDB" id="W9QZA4"/>
<accession>W9QZA4</accession>
<keyword evidence="3" id="KW-1185">Reference proteome</keyword>
<name>W9QZA4_9ROSA</name>
<protein>
    <submittedName>
        <fullName evidence="2">Uncharacterized protein</fullName>
    </submittedName>
</protein>
<proteinExistence type="predicted"/>
<reference evidence="3" key="1">
    <citation type="submission" date="2013-01" db="EMBL/GenBank/DDBJ databases">
        <title>Draft Genome Sequence of a Mulberry Tree, Morus notabilis C.K. Schneid.</title>
        <authorList>
            <person name="He N."/>
            <person name="Zhao S."/>
        </authorList>
    </citation>
    <scope>NUCLEOTIDE SEQUENCE</scope>
</reference>